<dbReference type="EMBL" id="JAGIOI010000001">
    <property type="protein sequence ID" value="MBP2411946.1"/>
    <property type="molecule type" value="Genomic_DNA"/>
</dbReference>
<protein>
    <recommendedName>
        <fullName evidence="3">SRPBCC domain-containing protein</fullName>
    </recommendedName>
</protein>
<gene>
    <name evidence="1" type="ORF">JOF48_000745</name>
</gene>
<proteinExistence type="predicted"/>
<sequence>MMAKEFKIVHESEIEGTPQQVFDAATQGTSGWLWPMEGELEPRSGGAGPMGSVVTVWEPPLRYSNRMDGEGGFFNQLDFDIAELPDGKSWLRYVHSGVIFEDWDNQYDGAAKHTAFYQHTLGQYVKFFAGKQAAFADVQGPATSSSPEAFEAVKAALGIHDGGAGGHVSVAIAGLGTVDAVVDYLDPNFVGLRTEDAMIRFFGRNAFGSVVGMTIHLFADGADAEAAGAAWGAWLNGLHS</sequence>
<dbReference type="InterPro" id="IPR023393">
    <property type="entry name" value="START-like_dom_sf"/>
</dbReference>
<name>A0ABS4YT46_9MICC</name>
<keyword evidence="2" id="KW-1185">Reference proteome</keyword>
<dbReference type="Gene3D" id="3.30.530.20">
    <property type="match status" value="1"/>
</dbReference>
<accession>A0ABS4YT46</accession>
<evidence type="ECO:0000313" key="2">
    <source>
        <dbReference type="Proteomes" id="UP000711614"/>
    </source>
</evidence>
<comment type="caution">
    <text evidence="1">The sequence shown here is derived from an EMBL/GenBank/DDBJ whole genome shotgun (WGS) entry which is preliminary data.</text>
</comment>
<dbReference type="Proteomes" id="UP000711614">
    <property type="component" value="Unassembled WGS sequence"/>
</dbReference>
<dbReference type="RefSeq" id="WP_209677419.1">
    <property type="nucleotide sequence ID" value="NZ_JAGIOI010000001.1"/>
</dbReference>
<reference evidence="1 2" key="1">
    <citation type="submission" date="2021-03" db="EMBL/GenBank/DDBJ databases">
        <title>Sequencing the genomes of 1000 actinobacteria strains.</title>
        <authorList>
            <person name="Klenk H.-P."/>
        </authorList>
    </citation>
    <scope>NUCLEOTIDE SEQUENCE [LARGE SCALE GENOMIC DNA]</scope>
    <source>
        <strain evidence="1 2">DSM 16005</strain>
    </source>
</reference>
<dbReference type="SUPFAM" id="SSF55961">
    <property type="entry name" value="Bet v1-like"/>
    <property type="match status" value="1"/>
</dbReference>
<organism evidence="1 2">
    <name type="scientific">Arthrobacter stackebrandtii</name>
    <dbReference type="NCBI Taxonomy" id="272161"/>
    <lineage>
        <taxon>Bacteria</taxon>
        <taxon>Bacillati</taxon>
        <taxon>Actinomycetota</taxon>
        <taxon>Actinomycetes</taxon>
        <taxon>Micrococcales</taxon>
        <taxon>Micrococcaceae</taxon>
        <taxon>Arthrobacter</taxon>
    </lineage>
</organism>
<evidence type="ECO:0008006" key="3">
    <source>
        <dbReference type="Google" id="ProtNLM"/>
    </source>
</evidence>
<evidence type="ECO:0000313" key="1">
    <source>
        <dbReference type="EMBL" id="MBP2411946.1"/>
    </source>
</evidence>